<feature type="domain" description="Fungal lipase-type" evidence="16">
    <location>
        <begin position="738"/>
        <end position="903"/>
    </location>
</feature>
<evidence type="ECO:0000256" key="2">
    <source>
        <dbReference type="ARBA" id="ARBA00004651"/>
    </source>
</evidence>
<dbReference type="SUPFAM" id="SSF53474">
    <property type="entry name" value="alpha/beta-Hydrolases"/>
    <property type="match status" value="1"/>
</dbReference>
<feature type="region of interest" description="Disordered" evidence="15">
    <location>
        <begin position="455"/>
        <end position="522"/>
    </location>
</feature>
<name>A0A1Y1UM24_9TREE</name>
<dbReference type="CDD" id="cd00519">
    <property type="entry name" value="Lipase_3"/>
    <property type="match status" value="1"/>
</dbReference>
<dbReference type="Gene3D" id="3.40.50.1820">
    <property type="entry name" value="alpha/beta hydrolase"/>
    <property type="match status" value="1"/>
</dbReference>
<dbReference type="RefSeq" id="XP_021872499.1">
    <property type="nucleotide sequence ID" value="XM_022012593.1"/>
</dbReference>
<dbReference type="GeneID" id="33554401"/>
<evidence type="ECO:0000259" key="16">
    <source>
        <dbReference type="Pfam" id="PF01764"/>
    </source>
</evidence>
<evidence type="ECO:0000256" key="8">
    <source>
        <dbReference type="ARBA" id="ARBA00022837"/>
    </source>
</evidence>
<dbReference type="Pfam" id="PF01764">
    <property type="entry name" value="Lipase_3"/>
    <property type="match status" value="1"/>
</dbReference>
<feature type="region of interest" description="Disordered" evidence="15">
    <location>
        <begin position="274"/>
        <end position="308"/>
    </location>
</feature>
<reference evidence="17 18" key="1">
    <citation type="submission" date="2017-03" db="EMBL/GenBank/DDBJ databases">
        <title>Widespread Adenine N6-methylation of Active Genes in Fungi.</title>
        <authorList>
            <consortium name="DOE Joint Genome Institute"/>
            <person name="Mondo S.J."/>
            <person name="Dannebaum R.O."/>
            <person name="Kuo R.C."/>
            <person name="Louie K.B."/>
            <person name="Bewick A.J."/>
            <person name="Labutti K."/>
            <person name="Haridas S."/>
            <person name="Kuo A."/>
            <person name="Salamov A."/>
            <person name="Ahrendt S.R."/>
            <person name="Lau R."/>
            <person name="Bowen B.P."/>
            <person name="Lipzen A."/>
            <person name="Sullivan W."/>
            <person name="Andreopoulos W.B."/>
            <person name="Clum A."/>
            <person name="Lindquist E."/>
            <person name="Daum C."/>
            <person name="Northen T.R."/>
            <person name="Ramamoorthy G."/>
            <person name="Schmitz R.J."/>
            <person name="Gryganskyi A."/>
            <person name="Culley D."/>
            <person name="Magnuson J."/>
            <person name="James T.Y."/>
            <person name="O'Malley M.A."/>
            <person name="Stajich J.E."/>
            <person name="Spatafora J.W."/>
            <person name="Visel A."/>
            <person name="Grigoriev I.V."/>
        </authorList>
    </citation>
    <scope>NUCLEOTIDE SEQUENCE [LARGE SCALE GENOMIC DNA]</scope>
    <source>
        <strain evidence="17 18">NRRL Y-17943</strain>
    </source>
</reference>
<dbReference type="GO" id="GO:0005886">
    <property type="term" value="C:plasma membrane"/>
    <property type="evidence" value="ECO:0007669"/>
    <property type="project" value="UniProtKB-SubCell"/>
</dbReference>
<feature type="compositionally biased region" description="Polar residues" evidence="15">
    <location>
        <begin position="481"/>
        <end position="496"/>
    </location>
</feature>
<dbReference type="PANTHER" id="PTHR45792">
    <property type="entry name" value="DIACYLGLYCEROL LIPASE HOMOLOG-RELATED"/>
    <property type="match status" value="1"/>
</dbReference>
<evidence type="ECO:0000313" key="18">
    <source>
        <dbReference type="Proteomes" id="UP000193218"/>
    </source>
</evidence>
<keyword evidence="10" id="KW-1133">Transmembrane helix</keyword>
<evidence type="ECO:0000256" key="3">
    <source>
        <dbReference type="ARBA" id="ARBA00022475"/>
    </source>
</evidence>
<dbReference type="InterPro" id="IPR052214">
    <property type="entry name" value="DAG_Lipase-Related"/>
</dbReference>
<dbReference type="GO" id="GO:0016298">
    <property type="term" value="F:lipase activity"/>
    <property type="evidence" value="ECO:0007669"/>
    <property type="project" value="TreeGrafter"/>
</dbReference>
<evidence type="ECO:0000256" key="9">
    <source>
        <dbReference type="ARBA" id="ARBA00022963"/>
    </source>
</evidence>
<evidence type="ECO:0000256" key="10">
    <source>
        <dbReference type="ARBA" id="ARBA00022989"/>
    </source>
</evidence>
<organism evidence="17 18">
    <name type="scientific">Kockovaella imperatae</name>
    <dbReference type="NCBI Taxonomy" id="4999"/>
    <lineage>
        <taxon>Eukaryota</taxon>
        <taxon>Fungi</taxon>
        <taxon>Dikarya</taxon>
        <taxon>Basidiomycota</taxon>
        <taxon>Agaricomycotina</taxon>
        <taxon>Tremellomycetes</taxon>
        <taxon>Tremellales</taxon>
        <taxon>Cuniculitremaceae</taxon>
        <taxon>Kockovaella</taxon>
    </lineage>
</organism>
<keyword evidence="3" id="KW-1003">Cell membrane</keyword>
<keyword evidence="9" id="KW-0442">Lipid degradation</keyword>
<feature type="compositionally biased region" description="Polar residues" evidence="15">
    <location>
        <begin position="510"/>
        <end position="521"/>
    </location>
</feature>
<dbReference type="EMBL" id="NBSH01000004">
    <property type="protein sequence ID" value="ORX38577.1"/>
    <property type="molecule type" value="Genomic_DNA"/>
</dbReference>
<dbReference type="AlphaFoldDB" id="A0A1Y1UM24"/>
<comment type="catalytic activity">
    <reaction evidence="13">
        <text>a 1,2-diacyl-sn-glycerol + H2O = a 2-acylglycerol + a fatty acid + H(+)</text>
        <dbReference type="Rhea" id="RHEA:33275"/>
        <dbReference type="ChEBI" id="CHEBI:15377"/>
        <dbReference type="ChEBI" id="CHEBI:15378"/>
        <dbReference type="ChEBI" id="CHEBI:17389"/>
        <dbReference type="ChEBI" id="CHEBI:17815"/>
        <dbReference type="ChEBI" id="CHEBI:28868"/>
        <dbReference type="EC" id="3.1.1.116"/>
    </reaction>
    <physiologicalReaction direction="left-to-right" evidence="13">
        <dbReference type="Rhea" id="RHEA:33276"/>
    </physiologicalReaction>
</comment>
<comment type="caution">
    <text evidence="17">The sequence shown here is derived from an EMBL/GenBank/DDBJ whole genome shotgun (WGS) entry which is preliminary data.</text>
</comment>
<keyword evidence="4" id="KW-0597">Phosphoprotein</keyword>
<evidence type="ECO:0000256" key="13">
    <source>
        <dbReference type="ARBA" id="ARBA00024531"/>
    </source>
</evidence>
<protein>
    <recommendedName>
        <fullName evidence="14">sn-1-specific diacylglycerol lipase</fullName>
        <ecNumber evidence="14">3.1.1.116</ecNumber>
    </recommendedName>
</protein>
<keyword evidence="11" id="KW-0443">Lipid metabolism</keyword>
<proteinExistence type="predicted"/>
<evidence type="ECO:0000256" key="1">
    <source>
        <dbReference type="ARBA" id="ARBA00001913"/>
    </source>
</evidence>
<keyword evidence="5" id="KW-0812">Transmembrane</keyword>
<comment type="cofactor">
    <cofactor evidence="1">
        <name>Ca(2+)</name>
        <dbReference type="ChEBI" id="CHEBI:29108"/>
    </cofactor>
</comment>
<feature type="compositionally biased region" description="Basic and acidic residues" evidence="15">
    <location>
        <begin position="557"/>
        <end position="575"/>
    </location>
</feature>
<evidence type="ECO:0000256" key="7">
    <source>
        <dbReference type="ARBA" id="ARBA00022801"/>
    </source>
</evidence>
<feature type="compositionally biased region" description="Polar residues" evidence="15">
    <location>
        <begin position="621"/>
        <end position="634"/>
    </location>
</feature>
<evidence type="ECO:0000256" key="6">
    <source>
        <dbReference type="ARBA" id="ARBA00022723"/>
    </source>
</evidence>
<dbReference type="GO" id="GO:0046340">
    <property type="term" value="P:diacylglycerol catabolic process"/>
    <property type="evidence" value="ECO:0007669"/>
    <property type="project" value="TreeGrafter"/>
</dbReference>
<feature type="region of interest" description="Disordered" evidence="15">
    <location>
        <begin position="536"/>
        <end position="643"/>
    </location>
</feature>
<evidence type="ECO:0000313" key="17">
    <source>
        <dbReference type="EMBL" id="ORX38577.1"/>
    </source>
</evidence>
<keyword evidence="6" id="KW-0479">Metal-binding</keyword>
<evidence type="ECO:0000256" key="11">
    <source>
        <dbReference type="ARBA" id="ARBA00023098"/>
    </source>
</evidence>
<dbReference type="EC" id="3.1.1.116" evidence="14"/>
<evidence type="ECO:0000256" key="4">
    <source>
        <dbReference type="ARBA" id="ARBA00022553"/>
    </source>
</evidence>
<dbReference type="GO" id="GO:0046872">
    <property type="term" value="F:metal ion binding"/>
    <property type="evidence" value="ECO:0007669"/>
    <property type="project" value="UniProtKB-KW"/>
</dbReference>
<evidence type="ECO:0000256" key="12">
    <source>
        <dbReference type="ARBA" id="ARBA00023136"/>
    </source>
</evidence>
<evidence type="ECO:0000256" key="15">
    <source>
        <dbReference type="SAM" id="MobiDB-lite"/>
    </source>
</evidence>
<sequence length="1063" mass="116133">MEREEEGPSRRLVRKTDISVDGVENNDDRPEGMALAESAGLRDLSVVPTLFPAQIANLITTLATSARLSLRLSAFFIEAILETSQMSTRLSLGYTRRLLVTAISSARRVYLMSNAAFDGDLLGVLGFGDDKAVSPTTTDTFLQVLDKYTNLGIYIIHHTFTLAELFAMSGFYLTANAVQSAHFAAQESVALFDSLFGSNESSRALSSIITLVRTELLEDERFKAKEKGKIASLTALTKALTAFACLQSATWKRTEAKLKTKVLYDCTVAENSVQRTHDRQTSPKLEVTRPNFSPASSSSSSGSAMEEVDRQLDVPVAEAKARIFEDDENARLLHAGGTIEITDEYSESTTVTHTFTVKDLEAMGVTIGNSHKRARSSPATSSPCPTGIKTIESAEDDDDEWVDFLRDAQLEGSGIPSVPNESSSTGTRAYRDTLEHSSASSERIQFVLKTMTSKLLSRKRNMRTEPGSNIQGSPAGRQHRPSVTSIAWSPQSTLPESSSSSIHTRSSESTPGTLLDSSSQAGAELATPVKRIMSRAKSAFRPLNSRKRVSRPSSPVDPEREVELSHRRRSEDFAHTRSLASPTDLPSSLPPSSSRNDPFNRLKGARDSKKVVKESVESVSNRTQTAVSSRTPRQASARDPGQVSLHDQLYRNLHRYMRFASAAYGQNFLRIFGMGDAEYNFPTTGQHHANSWSFAQHTKIPIDSLLLSSYAETTPLSSQKAPPLIHYVAVDHERKAVVLTCRGTLGLSDVLIDLTCDYCPIKVSGADTHGEYYVHSGMYQSALGLTARGSRVHQVLVQALEQNPTYGLVLTGHSLGGGVAALLAIACATPAAEYVASTSTQSSGHAEITTPFVTSAESGLPAGRPIQCYAFGTPAVASLDLAKWARGLIVSVVHGSDVVPTLSLGVLRDLKNVALTLFEEGLVAEEIVGRVIGVYQRKFAFQRDETGVVSLPASNDQALSDWTMSLIKTMRADMDNDKLYPPGNVYLIEYFDVCQTIHERSTDTSTGQSVSERKARRVILRHCESVQERFREPLFTKTMLNDHLPLHYERSTQLLADGLKNTK</sequence>
<feature type="compositionally biased region" description="Low complexity" evidence="15">
    <location>
        <begin position="497"/>
        <end position="509"/>
    </location>
</feature>
<dbReference type="InterPro" id="IPR029058">
    <property type="entry name" value="AB_hydrolase_fold"/>
</dbReference>
<feature type="compositionally biased region" description="Basic and acidic residues" evidence="15">
    <location>
        <begin position="598"/>
        <end position="616"/>
    </location>
</feature>
<accession>A0A1Y1UM24</accession>
<dbReference type="InterPro" id="IPR002921">
    <property type="entry name" value="Fungal_lipase-type"/>
</dbReference>
<keyword evidence="7" id="KW-0378">Hydrolase</keyword>
<dbReference type="Proteomes" id="UP000193218">
    <property type="component" value="Unassembled WGS sequence"/>
</dbReference>
<dbReference type="InParanoid" id="A0A1Y1UM24"/>
<evidence type="ECO:0000256" key="5">
    <source>
        <dbReference type="ARBA" id="ARBA00022692"/>
    </source>
</evidence>
<feature type="compositionally biased region" description="Low complexity" evidence="15">
    <location>
        <begin position="293"/>
        <end position="304"/>
    </location>
</feature>
<keyword evidence="12" id="KW-0472">Membrane</keyword>
<keyword evidence="8" id="KW-0106">Calcium</keyword>
<dbReference type="PANTHER" id="PTHR45792:SF7">
    <property type="entry name" value="PUTATIVE (AFU_ORTHOLOGUE AFUA_6G02710)-RELATED"/>
    <property type="match status" value="1"/>
</dbReference>
<evidence type="ECO:0000256" key="14">
    <source>
        <dbReference type="ARBA" id="ARBA00026104"/>
    </source>
</evidence>
<dbReference type="GO" id="GO:0019369">
    <property type="term" value="P:arachidonate metabolic process"/>
    <property type="evidence" value="ECO:0007669"/>
    <property type="project" value="TreeGrafter"/>
</dbReference>
<keyword evidence="18" id="KW-1185">Reference proteome</keyword>
<dbReference type="OrthoDB" id="438440at2759"/>
<comment type="subcellular location">
    <subcellularLocation>
        <location evidence="2">Cell membrane</location>
        <topology evidence="2">Multi-pass membrane protein</topology>
    </subcellularLocation>
</comment>
<feature type="compositionally biased region" description="Low complexity" evidence="15">
    <location>
        <begin position="578"/>
        <end position="594"/>
    </location>
</feature>
<gene>
    <name evidence="17" type="ORF">BD324DRAFT_367527</name>
</gene>